<dbReference type="SUPFAM" id="SSF48726">
    <property type="entry name" value="Immunoglobulin"/>
    <property type="match status" value="1"/>
</dbReference>
<dbReference type="InterPro" id="IPR036179">
    <property type="entry name" value="Ig-like_dom_sf"/>
</dbReference>
<dbReference type="PROSITE" id="PS50835">
    <property type="entry name" value="IG_LIKE"/>
    <property type="match status" value="1"/>
</dbReference>
<feature type="domain" description="Ig-like" evidence="2">
    <location>
        <begin position="22"/>
        <end position="87"/>
    </location>
</feature>
<reference evidence="3 4" key="1">
    <citation type="submission" date="2019-01" db="EMBL/GenBank/DDBJ databases">
        <title>The draft genome of Rhizobium sp. 24NR.</title>
        <authorList>
            <person name="Liu L."/>
            <person name="Liang L."/>
            <person name="Shi S."/>
            <person name="Xu L."/>
            <person name="Wang X."/>
            <person name="Li L."/>
            <person name="Zhang X."/>
        </authorList>
    </citation>
    <scope>NUCLEOTIDE SEQUENCE [LARGE SCALE GENOMIC DNA]</scope>
    <source>
        <strain evidence="3 4">24NR</strain>
    </source>
</reference>
<dbReference type="OrthoDB" id="8100937at2"/>
<protein>
    <recommendedName>
        <fullName evidence="2">Ig-like domain-containing protein</fullName>
    </recommendedName>
</protein>
<dbReference type="InterPro" id="IPR007110">
    <property type="entry name" value="Ig-like_dom"/>
</dbReference>
<gene>
    <name evidence="3" type="ORF">EPK99_06470</name>
</gene>
<keyword evidence="4" id="KW-1185">Reference proteome</keyword>
<sequence>MVSRAILNGWPLVPPSKKQSPPVFTVQPAISGTFAVGQTLTLSYTVDAFPASTATIQWLRDGGNISGANGSTYAPTDATRAESSRLR</sequence>
<dbReference type="RefSeq" id="WP_128442251.1">
    <property type="nucleotide sequence ID" value="NZ_SBIP01000002.1"/>
</dbReference>
<organism evidence="3 4">
    <name type="scientific">Neorhizobium lilium</name>
    <dbReference type="NCBI Taxonomy" id="2503024"/>
    <lineage>
        <taxon>Bacteria</taxon>
        <taxon>Pseudomonadati</taxon>
        <taxon>Pseudomonadota</taxon>
        <taxon>Alphaproteobacteria</taxon>
        <taxon>Hyphomicrobiales</taxon>
        <taxon>Rhizobiaceae</taxon>
        <taxon>Rhizobium/Agrobacterium group</taxon>
        <taxon>Neorhizobium</taxon>
    </lineage>
</organism>
<dbReference type="EMBL" id="SBIP01000002">
    <property type="protein sequence ID" value="RWX78273.1"/>
    <property type="molecule type" value="Genomic_DNA"/>
</dbReference>
<evidence type="ECO:0000313" key="3">
    <source>
        <dbReference type="EMBL" id="RWX78273.1"/>
    </source>
</evidence>
<accession>A0A3S4UPP6</accession>
<evidence type="ECO:0000256" key="1">
    <source>
        <dbReference type="SAM" id="MobiDB-lite"/>
    </source>
</evidence>
<dbReference type="AlphaFoldDB" id="A0A3S4UPP6"/>
<evidence type="ECO:0000313" key="4">
    <source>
        <dbReference type="Proteomes" id="UP000287687"/>
    </source>
</evidence>
<dbReference type="Proteomes" id="UP000287687">
    <property type="component" value="Unassembled WGS sequence"/>
</dbReference>
<proteinExistence type="predicted"/>
<evidence type="ECO:0000259" key="2">
    <source>
        <dbReference type="PROSITE" id="PS50835"/>
    </source>
</evidence>
<comment type="caution">
    <text evidence="3">The sequence shown here is derived from an EMBL/GenBank/DDBJ whole genome shotgun (WGS) entry which is preliminary data.</text>
</comment>
<feature type="region of interest" description="Disordered" evidence="1">
    <location>
        <begin position="64"/>
        <end position="87"/>
    </location>
</feature>
<dbReference type="Gene3D" id="2.60.40.2700">
    <property type="match status" value="1"/>
</dbReference>
<name>A0A3S4UPP6_9HYPH</name>